<dbReference type="GO" id="GO:0008453">
    <property type="term" value="F:alanine-glyoxylate transaminase activity"/>
    <property type="evidence" value="ECO:0007669"/>
    <property type="project" value="TreeGrafter"/>
</dbReference>
<evidence type="ECO:0000256" key="6">
    <source>
        <dbReference type="RuleBase" id="RU004075"/>
    </source>
</evidence>
<evidence type="ECO:0000256" key="5">
    <source>
        <dbReference type="PIRSR" id="PIRSR000524-50"/>
    </source>
</evidence>
<dbReference type="InterPro" id="IPR015424">
    <property type="entry name" value="PyrdxlP-dep_Trfase"/>
</dbReference>
<evidence type="ECO:0000256" key="2">
    <source>
        <dbReference type="ARBA" id="ARBA00009236"/>
    </source>
</evidence>
<dbReference type="AlphaFoldDB" id="A0A1F6G595"/>
<keyword evidence="9" id="KW-0032">Aminotransferase</keyword>
<dbReference type="GO" id="GO:0004760">
    <property type="term" value="F:L-serine-pyruvate transaminase activity"/>
    <property type="evidence" value="ECO:0007669"/>
    <property type="project" value="TreeGrafter"/>
</dbReference>
<comment type="similarity">
    <text evidence="2 6">Belongs to the class-V pyridoxal-phosphate-dependent aminotransferase family.</text>
</comment>
<feature type="modified residue" description="N6-(pyridoxal phosphate)lysine" evidence="5">
    <location>
        <position position="208"/>
    </location>
</feature>
<reference evidence="9 10" key="1">
    <citation type="journal article" date="2016" name="Nat. Commun.">
        <title>Thousands of microbial genomes shed light on interconnected biogeochemical processes in an aquifer system.</title>
        <authorList>
            <person name="Anantharaman K."/>
            <person name="Brown C.T."/>
            <person name="Hug L.A."/>
            <person name="Sharon I."/>
            <person name="Castelle C.J."/>
            <person name="Probst A.J."/>
            <person name="Thomas B.C."/>
            <person name="Singh A."/>
            <person name="Wilkins M.J."/>
            <person name="Karaoz U."/>
            <person name="Brodie E.L."/>
            <person name="Williams K.H."/>
            <person name="Hubbard S.S."/>
            <person name="Banfield J.F."/>
        </authorList>
    </citation>
    <scope>NUCLEOTIDE SEQUENCE [LARGE SCALE GENOMIC DNA]</scope>
</reference>
<dbReference type="InterPro" id="IPR024169">
    <property type="entry name" value="SP_NH2Trfase/AEP_transaminase"/>
</dbReference>
<sequence>MDQPLKPPPLTPLYRILPSEPLLLMGAGPVPIPAAVALANGVVINHLGETMNAVIHEVKEMAKYAFQTESPYVMGVAGPSSAAMEMAITNLLWPGRKALILENGTFSARMGCMAEAVGASTDKIGGSHPAALDLDEVKAAFAKTKYDVVTLVQGETSCGVCNYNLPEIAAFCKSQGALVILDAVCTLTTMPMWMDQWEVDVVITGGQKGISSIPGVSLIAFSKTAWDVIIKRQAPMPHWCFDARKAHRFWGEQQYHYTAPVPGILAMYEALRLICEETLQKRFQRHKRSSEALQAGIEAMGLNLFVPTEIRLNSVVAIDIPKGIDGFKVRKTMADKFNVEISGAFGLDIIRIGQMGEQCRSHNLFKTLYAMGMAFRTQGFEVHLSKGMAALEQVLGGDLNDYVP</sequence>
<dbReference type="PIRSF" id="PIRSF000524">
    <property type="entry name" value="SPT"/>
    <property type="match status" value="1"/>
</dbReference>
<evidence type="ECO:0000256" key="1">
    <source>
        <dbReference type="ARBA" id="ARBA00001933"/>
    </source>
</evidence>
<evidence type="ECO:0000256" key="7">
    <source>
        <dbReference type="RuleBase" id="RU004504"/>
    </source>
</evidence>
<evidence type="ECO:0000313" key="10">
    <source>
        <dbReference type="Proteomes" id="UP000178449"/>
    </source>
</evidence>
<dbReference type="InterPro" id="IPR020578">
    <property type="entry name" value="Aminotrans_V_PyrdxlP_BS"/>
</dbReference>
<dbReference type="STRING" id="1817772.A2527_13590"/>
<protein>
    <submittedName>
        <fullName evidence="9">Alanine--glyoxylate aminotransferase</fullName>
    </submittedName>
</protein>
<dbReference type="Pfam" id="PF00266">
    <property type="entry name" value="Aminotran_5"/>
    <property type="match status" value="1"/>
</dbReference>
<dbReference type="PROSITE" id="PS00595">
    <property type="entry name" value="AA_TRANSFER_CLASS_5"/>
    <property type="match status" value="1"/>
</dbReference>
<dbReference type="EMBL" id="MFNE01000052">
    <property type="protein sequence ID" value="OGG93275.1"/>
    <property type="molecule type" value="Genomic_DNA"/>
</dbReference>
<comment type="caution">
    <text evidence="9">The sequence shown here is derived from an EMBL/GenBank/DDBJ whole genome shotgun (WGS) entry which is preliminary data.</text>
</comment>
<evidence type="ECO:0000256" key="4">
    <source>
        <dbReference type="PIRSR" id="PIRSR000524-1"/>
    </source>
</evidence>
<dbReference type="Gene3D" id="3.90.1150.10">
    <property type="entry name" value="Aspartate Aminotransferase, domain 1"/>
    <property type="match status" value="1"/>
</dbReference>
<dbReference type="Gene3D" id="3.40.640.10">
    <property type="entry name" value="Type I PLP-dependent aspartate aminotransferase-like (Major domain)"/>
    <property type="match status" value="1"/>
</dbReference>
<dbReference type="PANTHER" id="PTHR21152">
    <property type="entry name" value="AMINOTRANSFERASE CLASS V"/>
    <property type="match status" value="1"/>
</dbReference>
<dbReference type="InterPro" id="IPR015422">
    <property type="entry name" value="PyrdxlP-dep_Trfase_small"/>
</dbReference>
<evidence type="ECO:0000313" key="9">
    <source>
        <dbReference type="EMBL" id="OGG93275.1"/>
    </source>
</evidence>
<dbReference type="SUPFAM" id="SSF53383">
    <property type="entry name" value="PLP-dependent transferases"/>
    <property type="match status" value="1"/>
</dbReference>
<dbReference type="GO" id="GO:0019265">
    <property type="term" value="P:glycine biosynthetic process, by transamination of glyoxylate"/>
    <property type="evidence" value="ECO:0007669"/>
    <property type="project" value="TreeGrafter"/>
</dbReference>
<comment type="cofactor">
    <cofactor evidence="1 5 7">
        <name>pyridoxal 5'-phosphate</name>
        <dbReference type="ChEBI" id="CHEBI:597326"/>
    </cofactor>
</comment>
<feature type="binding site" evidence="4">
    <location>
        <position position="351"/>
    </location>
    <ligand>
        <name>substrate</name>
    </ligand>
</feature>
<gene>
    <name evidence="9" type="ORF">A2527_13590</name>
</gene>
<organism evidence="9 10">
    <name type="scientific">Candidatus Lambdaproteobacteria bacterium RIFOXYD2_FULL_50_16</name>
    <dbReference type="NCBI Taxonomy" id="1817772"/>
    <lineage>
        <taxon>Bacteria</taxon>
        <taxon>Pseudomonadati</taxon>
        <taxon>Pseudomonadota</taxon>
        <taxon>Candidatus Lambdaproteobacteria</taxon>
    </lineage>
</organism>
<proteinExistence type="inferred from homology"/>
<accession>A0A1F6G595</accession>
<keyword evidence="3 5" id="KW-0663">Pyridoxal phosphate</keyword>
<dbReference type="InterPro" id="IPR000192">
    <property type="entry name" value="Aminotrans_V_dom"/>
</dbReference>
<dbReference type="Proteomes" id="UP000178449">
    <property type="component" value="Unassembled WGS sequence"/>
</dbReference>
<feature type="domain" description="Aminotransferase class V" evidence="8">
    <location>
        <begin position="44"/>
        <end position="342"/>
    </location>
</feature>
<name>A0A1F6G595_9PROT</name>
<dbReference type="PANTHER" id="PTHR21152:SF40">
    <property type="entry name" value="ALANINE--GLYOXYLATE AMINOTRANSFERASE"/>
    <property type="match status" value="1"/>
</dbReference>
<dbReference type="InterPro" id="IPR015421">
    <property type="entry name" value="PyrdxlP-dep_Trfase_major"/>
</dbReference>
<evidence type="ECO:0000259" key="8">
    <source>
        <dbReference type="Pfam" id="PF00266"/>
    </source>
</evidence>
<evidence type="ECO:0000256" key="3">
    <source>
        <dbReference type="ARBA" id="ARBA00022898"/>
    </source>
</evidence>
<keyword evidence="9" id="KW-0808">Transferase</keyword>